<dbReference type="EMBL" id="BGPR01002942">
    <property type="protein sequence ID" value="GBM81382.1"/>
    <property type="molecule type" value="Genomic_DNA"/>
</dbReference>
<comment type="caution">
    <text evidence="1">The sequence shown here is derived from an EMBL/GenBank/DDBJ whole genome shotgun (WGS) entry which is preliminary data.</text>
</comment>
<protein>
    <submittedName>
        <fullName evidence="1">Uncharacterized protein</fullName>
    </submittedName>
</protein>
<name>A0A4Y2IWW5_ARAVE</name>
<feature type="non-terminal residue" evidence="1">
    <location>
        <position position="1"/>
    </location>
</feature>
<proteinExistence type="predicted"/>
<evidence type="ECO:0000313" key="2">
    <source>
        <dbReference type="Proteomes" id="UP000499080"/>
    </source>
</evidence>
<gene>
    <name evidence="1" type="ORF">AVEN_167362-2_1</name>
</gene>
<dbReference type="Proteomes" id="UP000499080">
    <property type="component" value="Unassembled WGS sequence"/>
</dbReference>
<dbReference type="AlphaFoldDB" id="A0A4Y2IWW5"/>
<keyword evidence="2" id="KW-1185">Reference proteome</keyword>
<sequence>GISHSLVQHGQIYGSCARKPNSDSKSVNNKRKVKDFPHGSLLWHVTNRDIWLDIDFSLEYYVSQKTAILN</sequence>
<accession>A0A4Y2IWW5</accession>
<reference evidence="1 2" key="1">
    <citation type="journal article" date="2019" name="Sci. Rep.">
        <title>Orb-weaving spider Araneus ventricosus genome elucidates the spidroin gene catalogue.</title>
        <authorList>
            <person name="Kono N."/>
            <person name="Nakamura H."/>
            <person name="Ohtoshi R."/>
            <person name="Moran D.A.P."/>
            <person name="Shinohara A."/>
            <person name="Yoshida Y."/>
            <person name="Fujiwara M."/>
            <person name="Mori M."/>
            <person name="Tomita M."/>
            <person name="Arakawa K."/>
        </authorList>
    </citation>
    <scope>NUCLEOTIDE SEQUENCE [LARGE SCALE GENOMIC DNA]</scope>
</reference>
<organism evidence="1 2">
    <name type="scientific">Araneus ventricosus</name>
    <name type="common">Orbweaver spider</name>
    <name type="synonym">Epeira ventricosa</name>
    <dbReference type="NCBI Taxonomy" id="182803"/>
    <lineage>
        <taxon>Eukaryota</taxon>
        <taxon>Metazoa</taxon>
        <taxon>Ecdysozoa</taxon>
        <taxon>Arthropoda</taxon>
        <taxon>Chelicerata</taxon>
        <taxon>Arachnida</taxon>
        <taxon>Araneae</taxon>
        <taxon>Araneomorphae</taxon>
        <taxon>Entelegynae</taxon>
        <taxon>Araneoidea</taxon>
        <taxon>Araneidae</taxon>
        <taxon>Araneus</taxon>
    </lineage>
</organism>
<evidence type="ECO:0000313" key="1">
    <source>
        <dbReference type="EMBL" id="GBM81382.1"/>
    </source>
</evidence>